<dbReference type="OrthoDB" id="5405293at2"/>
<gene>
    <name evidence="1" type="ORF">SAMN05660420_01265</name>
</gene>
<reference evidence="1 2" key="1">
    <citation type="submission" date="2016-10" db="EMBL/GenBank/DDBJ databases">
        <authorList>
            <person name="de Groot N.N."/>
        </authorList>
    </citation>
    <scope>NUCLEOTIDE SEQUENCE [LARGE SCALE GENOMIC DNA]</scope>
    <source>
        <strain evidence="1 2">DSM 7343</strain>
    </source>
</reference>
<evidence type="ECO:0000313" key="2">
    <source>
        <dbReference type="Proteomes" id="UP000199409"/>
    </source>
</evidence>
<evidence type="ECO:0000313" key="1">
    <source>
        <dbReference type="EMBL" id="SEA11645.1"/>
    </source>
</evidence>
<dbReference type="STRING" id="37625.SAMN05660420_01265"/>
<name>A0A1H3YJC0_9BACT</name>
<dbReference type="AlphaFoldDB" id="A0A1H3YJC0"/>
<proteinExistence type="predicted"/>
<sequence length="278" mass="30350">MKNNKTTETTFWDQCRGKIVSRKGGWIIGKGAFSHGYDINKDCVGEISYFQLMILNATGKLPEKKLADWLEAAYMGLSWPDSRLWCNQIAALGGTMRCSAAAATGAGLLSADTRLYAQRTLIEGINFITRALAAKKAGATAAEIVAQECARYKGRPYIVGYTRPIANGDERIAPLEKVAIKLGFKNGEHLTLAYQIEAALKAEYGEEMNMNGYASAFLADQGLSAEEAYRISLISTNSGITACYLNALERPPESFLPLRCSDIDYQGPPPRDVPVKES</sequence>
<accession>A0A1H3YJC0</accession>
<dbReference type="Proteomes" id="UP000199409">
    <property type="component" value="Unassembled WGS sequence"/>
</dbReference>
<dbReference type="RefSeq" id="WP_092345853.1">
    <property type="nucleotide sequence ID" value="NZ_FNQN01000003.1"/>
</dbReference>
<organism evidence="1 2">
    <name type="scientific">Desulfuromusa kysingii</name>
    <dbReference type="NCBI Taxonomy" id="37625"/>
    <lineage>
        <taxon>Bacteria</taxon>
        <taxon>Pseudomonadati</taxon>
        <taxon>Thermodesulfobacteriota</taxon>
        <taxon>Desulfuromonadia</taxon>
        <taxon>Desulfuromonadales</taxon>
        <taxon>Geopsychrobacteraceae</taxon>
        <taxon>Desulfuromusa</taxon>
    </lineage>
</organism>
<keyword evidence="2" id="KW-1185">Reference proteome</keyword>
<protein>
    <submittedName>
        <fullName evidence="1">Citrate synthase</fullName>
    </submittedName>
</protein>
<dbReference type="EMBL" id="FNQN01000003">
    <property type="protein sequence ID" value="SEA11645.1"/>
    <property type="molecule type" value="Genomic_DNA"/>
</dbReference>